<evidence type="ECO:0000256" key="1">
    <source>
        <dbReference type="ARBA" id="ARBA00022801"/>
    </source>
</evidence>
<dbReference type="Proteomes" id="UP000001784">
    <property type="component" value="Chromosome"/>
</dbReference>
<protein>
    <recommendedName>
        <fullName evidence="2">DUF402 domain-containing protein</fullName>
    </recommendedName>
</protein>
<proteinExistence type="predicted"/>
<dbReference type="EMBL" id="CP000478">
    <property type="protein sequence ID" value="ABK16045.1"/>
    <property type="molecule type" value="Genomic_DNA"/>
</dbReference>
<accession>A0LF43</accession>
<organism evidence="3 4">
    <name type="scientific">Syntrophobacter fumaroxidans (strain DSM 10017 / MPOB)</name>
    <dbReference type="NCBI Taxonomy" id="335543"/>
    <lineage>
        <taxon>Bacteria</taxon>
        <taxon>Pseudomonadati</taxon>
        <taxon>Thermodesulfobacteriota</taxon>
        <taxon>Syntrophobacteria</taxon>
        <taxon>Syntrophobacterales</taxon>
        <taxon>Syntrophobacteraceae</taxon>
        <taxon>Syntrophobacter</taxon>
    </lineage>
</organism>
<dbReference type="AlphaFoldDB" id="A0LF43"/>
<feature type="domain" description="DUF402" evidence="2">
    <location>
        <begin position="194"/>
        <end position="317"/>
    </location>
</feature>
<keyword evidence="1" id="KW-0378">Hydrolase</keyword>
<dbReference type="Gene3D" id="2.40.380.10">
    <property type="entry name" value="FomD-like"/>
    <property type="match status" value="1"/>
</dbReference>
<keyword evidence="4" id="KW-1185">Reference proteome</keyword>
<evidence type="ECO:0000313" key="4">
    <source>
        <dbReference type="Proteomes" id="UP000001784"/>
    </source>
</evidence>
<dbReference type="KEGG" id="sfu:Sfum_0345"/>
<dbReference type="InParanoid" id="A0LF43"/>
<dbReference type="PANTHER" id="PTHR39159:SF1">
    <property type="entry name" value="UPF0374 PROTEIN YGAC"/>
    <property type="match status" value="1"/>
</dbReference>
<evidence type="ECO:0000259" key="2">
    <source>
        <dbReference type="Pfam" id="PF04167"/>
    </source>
</evidence>
<dbReference type="InterPro" id="IPR007295">
    <property type="entry name" value="DUF402"/>
</dbReference>
<dbReference type="RefSeq" id="WP_011697218.1">
    <property type="nucleotide sequence ID" value="NC_008554.1"/>
</dbReference>
<dbReference type="InterPro" id="IPR035930">
    <property type="entry name" value="FomD-like_sf"/>
</dbReference>
<sequence length="319" mass="35702">MTIRAKIRSIYSTALTKLLLDSGHRVVEPSVKIRERFSIEPCDETHDVLLMDRDDFQGLDIFGEAESICRLLDCIRKHLLDAVLVELDQDDSDDGLMSARMELPGASKEALDQLRYAVTPTLLRHHRLRIVDSTALERAEGTLSLHPEKKGELEKDLFLQAILAPLEKAGVVRVEHVRPSGKSMRPREGVLVNATPESILFRRSFSKGGTYDGLDVPIQAGDYGLTTIREGAWFVKHAYYTKDDKLIGEYYNVNTPVELYPYGARYLDLEVDVVKKAGRRPRLLDREKLALLSRRGAIGSALESKAMAVAGELMQTLAG</sequence>
<evidence type="ECO:0000313" key="3">
    <source>
        <dbReference type="EMBL" id="ABK16045.1"/>
    </source>
</evidence>
<dbReference type="InterPro" id="IPR050212">
    <property type="entry name" value="Ntdp-like"/>
</dbReference>
<name>A0LF43_SYNFM</name>
<reference evidence="3 4" key="1">
    <citation type="submission" date="2006-10" db="EMBL/GenBank/DDBJ databases">
        <title>Complete sequence of Syntrophobacter fumaroxidans MPOB.</title>
        <authorList>
            <consortium name="US DOE Joint Genome Institute"/>
            <person name="Copeland A."/>
            <person name="Lucas S."/>
            <person name="Lapidus A."/>
            <person name="Barry K."/>
            <person name="Detter J.C."/>
            <person name="Glavina del Rio T."/>
            <person name="Hammon N."/>
            <person name="Israni S."/>
            <person name="Pitluck S."/>
            <person name="Goltsman E.G."/>
            <person name="Martinez M."/>
            <person name="Schmutz J."/>
            <person name="Larimer F."/>
            <person name="Land M."/>
            <person name="Hauser L."/>
            <person name="Kyrpides N."/>
            <person name="Kim E."/>
            <person name="Boone D.R."/>
            <person name="Brockman F."/>
            <person name="Culley D."/>
            <person name="Ferry J."/>
            <person name="Gunsalus R."/>
            <person name="McInerney M.J."/>
            <person name="Morrison M."/>
            <person name="Plugge C."/>
            <person name="Rohlin L."/>
            <person name="Scholten J."/>
            <person name="Sieber J."/>
            <person name="Stams A.J.M."/>
            <person name="Worm P."/>
            <person name="Henstra A.M."/>
            <person name="Richardson P."/>
        </authorList>
    </citation>
    <scope>NUCLEOTIDE SEQUENCE [LARGE SCALE GENOMIC DNA]</scope>
    <source>
        <strain evidence="4">DSM 10017 / MPOB</strain>
    </source>
</reference>
<dbReference type="eggNOG" id="COG2306">
    <property type="taxonomic scope" value="Bacteria"/>
</dbReference>
<dbReference type="HOGENOM" id="CLU_871333_0_0_7"/>
<dbReference type="SUPFAM" id="SSF159234">
    <property type="entry name" value="FomD-like"/>
    <property type="match status" value="1"/>
</dbReference>
<dbReference type="Pfam" id="PF04167">
    <property type="entry name" value="DUF402"/>
    <property type="match status" value="1"/>
</dbReference>
<dbReference type="GO" id="GO:0016787">
    <property type="term" value="F:hydrolase activity"/>
    <property type="evidence" value="ECO:0007669"/>
    <property type="project" value="UniProtKB-KW"/>
</dbReference>
<gene>
    <name evidence="3" type="ordered locus">Sfum_0345</name>
</gene>
<dbReference type="PANTHER" id="PTHR39159">
    <property type="match status" value="1"/>
</dbReference>
<dbReference type="OrthoDB" id="9823599at2"/>
<dbReference type="STRING" id="335543.Sfum_0345"/>